<dbReference type="EMBL" id="JAUKTV010000012">
    <property type="protein sequence ID" value="KAK0721553.1"/>
    <property type="molecule type" value="Genomic_DNA"/>
</dbReference>
<reference evidence="2" key="1">
    <citation type="submission" date="2023-06" db="EMBL/GenBank/DDBJ databases">
        <title>Genome-scale phylogeny and comparative genomics of the fungal order Sordariales.</title>
        <authorList>
            <consortium name="Lawrence Berkeley National Laboratory"/>
            <person name="Hensen N."/>
            <person name="Bonometti L."/>
            <person name="Westerberg I."/>
            <person name="Brannstrom I.O."/>
            <person name="Guillou S."/>
            <person name="Cros-Aarteil S."/>
            <person name="Calhoun S."/>
            <person name="Haridas S."/>
            <person name="Kuo A."/>
            <person name="Mondo S."/>
            <person name="Pangilinan J."/>
            <person name="Riley R."/>
            <person name="Labutti K."/>
            <person name="Andreopoulos B."/>
            <person name="Lipzen A."/>
            <person name="Chen C."/>
            <person name="Yanf M."/>
            <person name="Daum C."/>
            <person name="Ng V."/>
            <person name="Clum A."/>
            <person name="Steindorff A."/>
            <person name="Ohm R."/>
            <person name="Martin F."/>
            <person name="Silar P."/>
            <person name="Natvig D."/>
            <person name="Lalanne C."/>
            <person name="Gautier V."/>
            <person name="Ament-Velasquez S.L."/>
            <person name="Kruys A."/>
            <person name="Hutchinson M.I."/>
            <person name="Powell A.J."/>
            <person name="Barry K."/>
            <person name="Miller A.N."/>
            <person name="Grigoriev I.V."/>
            <person name="Debuchy R."/>
            <person name="Gladieux P."/>
            <person name="Thoren M.H."/>
            <person name="Johannesson H."/>
        </authorList>
    </citation>
    <scope>NUCLEOTIDE SEQUENCE</scope>
    <source>
        <strain evidence="2">CBS 540.89</strain>
    </source>
</reference>
<proteinExistence type="predicted"/>
<comment type="caution">
    <text evidence="2">The sequence shown here is derived from an EMBL/GenBank/DDBJ whole genome shotgun (WGS) entry which is preliminary data.</text>
</comment>
<evidence type="ECO:0000313" key="2">
    <source>
        <dbReference type="EMBL" id="KAK0721553.1"/>
    </source>
</evidence>
<keyword evidence="3" id="KW-1185">Reference proteome</keyword>
<dbReference type="AlphaFoldDB" id="A0AA40AT84"/>
<evidence type="ECO:0000313" key="3">
    <source>
        <dbReference type="Proteomes" id="UP001172159"/>
    </source>
</evidence>
<name>A0AA40AT84_9PEZI</name>
<evidence type="ECO:0000256" key="1">
    <source>
        <dbReference type="SAM" id="MobiDB-lite"/>
    </source>
</evidence>
<accession>A0AA40AT84</accession>
<gene>
    <name evidence="2" type="ORF">B0T21DRAFT_373878</name>
</gene>
<dbReference type="Proteomes" id="UP001172159">
    <property type="component" value="Unassembled WGS sequence"/>
</dbReference>
<organism evidence="2 3">
    <name type="scientific">Apiosordaria backusii</name>
    <dbReference type="NCBI Taxonomy" id="314023"/>
    <lineage>
        <taxon>Eukaryota</taxon>
        <taxon>Fungi</taxon>
        <taxon>Dikarya</taxon>
        <taxon>Ascomycota</taxon>
        <taxon>Pezizomycotina</taxon>
        <taxon>Sordariomycetes</taxon>
        <taxon>Sordariomycetidae</taxon>
        <taxon>Sordariales</taxon>
        <taxon>Lasiosphaeriaceae</taxon>
        <taxon>Apiosordaria</taxon>
    </lineage>
</organism>
<protein>
    <submittedName>
        <fullName evidence="2">Uncharacterized protein</fullName>
    </submittedName>
</protein>
<feature type="region of interest" description="Disordered" evidence="1">
    <location>
        <begin position="62"/>
        <end position="108"/>
    </location>
</feature>
<sequence>MSLGTDIRCGAGSWDSLAVDHSQSCSVATRSCAVEGWSELFSAQRIEAGRLGLRTLWMPNHHHHLNFDSPDHSNQPPPPARRTTTNHRPSTGERRRKQLCNGLTSAML</sequence>